<keyword evidence="1" id="KW-0472">Membrane</keyword>
<evidence type="ECO:0000313" key="2">
    <source>
        <dbReference type="EMBL" id="RLZ09258.1"/>
    </source>
</evidence>
<accession>A0A3L9M8E3</accession>
<reference evidence="2 3" key="1">
    <citation type="submission" date="2018-10" db="EMBL/GenBank/DDBJ databases">
        <authorList>
            <person name="Chen X."/>
        </authorList>
    </citation>
    <scope>NUCLEOTIDE SEQUENCE [LARGE SCALE GENOMIC DNA]</scope>
    <source>
        <strain evidence="2 3">YIM 102668</strain>
    </source>
</reference>
<keyword evidence="1" id="KW-1133">Transmembrane helix</keyword>
<comment type="caution">
    <text evidence="2">The sequence shown here is derived from an EMBL/GenBank/DDBJ whole genome shotgun (WGS) entry which is preliminary data.</text>
</comment>
<dbReference type="EMBL" id="RDOJ01000010">
    <property type="protein sequence ID" value="RLZ09258.1"/>
    <property type="molecule type" value="Genomic_DNA"/>
</dbReference>
<organism evidence="2 3">
    <name type="scientific">Faecalibacter macacae</name>
    <dbReference type="NCBI Taxonomy" id="1859289"/>
    <lineage>
        <taxon>Bacteria</taxon>
        <taxon>Pseudomonadati</taxon>
        <taxon>Bacteroidota</taxon>
        <taxon>Flavobacteriia</taxon>
        <taxon>Flavobacteriales</taxon>
        <taxon>Weeksellaceae</taxon>
        <taxon>Faecalibacter</taxon>
    </lineage>
</organism>
<sequence>MKYLSLILGILFLISFGYTFFENSETKEFLSFTVDIWMYQLIYFLIAISQFYFFYKRSNEQKKNIEI</sequence>
<feature type="transmembrane region" description="Helical" evidence="1">
    <location>
        <begin position="37"/>
        <end position="55"/>
    </location>
</feature>
<proteinExistence type="predicted"/>
<name>A0A3L9M8E3_9FLAO</name>
<gene>
    <name evidence="2" type="ORF">EAH69_08535</name>
</gene>
<keyword evidence="1" id="KW-0812">Transmembrane</keyword>
<dbReference type="Proteomes" id="UP000275348">
    <property type="component" value="Unassembled WGS sequence"/>
</dbReference>
<evidence type="ECO:0000256" key="1">
    <source>
        <dbReference type="SAM" id="Phobius"/>
    </source>
</evidence>
<dbReference type="AlphaFoldDB" id="A0A3L9M8E3"/>
<evidence type="ECO:0000313" key="3">
    <source>
        <dbReference type="Proteomes" id="UP000275348"/>
    </source>
</evidence>
<keyword evidence="3" id="KW-1185">Reference proteome</keyword>
<protein>
    <submittedName>
        <fullName evidence="2">Uncharacterized protein</fullName>
    </submittedName>
</protein>